<reference evidence="3" key="3">
    <citation type="submission" date="2018-08" db="UniProtKB">
        <authorList>
            <consortium name="EnsemblPlants"/>
        </authorList>
    </citation>
    <scope>IDENTIFICATION</scope>
    <source>
        <strain evidence="3">cv. Bd21</strain>
    </source>
</reference>
<dbReference type="AlphaFoldDB" id="A0A2K2D553"/>
<dbReference type="Proteomes" id="UP000008810">
    <property type="component" value="Chromosome 3"/>
</dbReference>
<evidence type="ECO:0000313" key="4">
    <source>
        <dbReference type="Proteomes" id="UP000008810"/>
    </source>
</evidence>
<name>A0A2K2D553_BRADI</name>
<protein>
    <submittedName>
        <fullName evidence="2 3">Uncharacterized protein</fullName>
    </submittedName>
</protein>
<dbReference type="EnsemblPlants" id="PNT69410">
    <property type="protein sequence ID" value="PNT69410"/>
    <property type="gene ID" value="BRADI_3g54865v3"/>
</dbReference>
<proteinExistence type="predicted"/>
<dbReference type="InParanoid" id="A0A2K2D553"/>
<reference evidence="2" key="2">
    <citation type="submission" date="2017-06" db="EMBL/GenBank/DDBJ databases">
        <title>WGS assembly of Brachypodium distachyon.</title>
        <authorList>
            <consortium name="The International Brachypodium Initiative"/>
            <person name="Lucas S."/>
            <person name="Harmon-Smith M."/>
            <person name="Lail K."/>
            <person name="Tice H."/>
            <person name="Grimwood J."/>
            <person name="Bruce D."/>
            <person name="Barry K."/>
            <person name="Shu S."/>
            <person name="Lindquist E."/>
            <person name="Wang M."/>
            <person name="Pitluck S."/>
            <person name="Vogel J.P."/>
            <person name="Garvin D.F."/>
            <person name="Mockler T.C."/>
            <person name="Schmutz J."/>
            <person name="Rokhsar D."/>
            <person name="Bevan M.W."/>
        </authorList>
    </citation>
    <scope>NUCLEOTIDE SEQUENCE</scope>
    <source>
        <strain evidence="2">Bd21</strain>
    </source>
</reference>
<accession>A0A2K2D553</accession>
<dbReference type="Gramene" id="PNT69410">
    <property type="protein sequence ID" value="PNT69410"/>
    <property type="gene ID" value="BRADI_3g54865v3"/>
</dbReference>
<feature type="region of interest" description="Disordered" evidence="1">
    <location>
        <begin position="1"/>
        <end position="43"/>
    </location>
</feature>
<organism evidence="2">
    <name type="scientific">Brachypodium distachyon</name>
    <name type="common">Purple false brome</name>
    <name type="synonym">Trachynia distachya</name>
    <dbReference type="NCBI Taxonomy" id="15368"/>
    <lineage>
        <taxon>Eukaryota</taxon>
        <taxon>Viridiplantae</taxon>
        <taxon>Streptophyta</taxon>
        <taxon>Embryophyta</taxon>
        <taxon>Tracheophyta</taxon>
        <taxon>Spermatophyta</taxon>
        <taxon>Magnoliopsida</taxon>
        <taxon>Liliopsida</taxon>
        <taxon>Poales</taxon>
        <taxon>Poaceae</taxon>
        <taxon>BOP clade</taxon>
        <taxon>Pooideae</taxon>
        <taxon>Stipodae</taxon>
        <taxon>Brachypodieae</taxon>
        <taxon>Brachypodium</taxon>
    </lineage>
</organism>
<reference evidence="2 3" key="1">
    <citation type="journal article" date="2010" name="Nature">
        <title>Genome sequencing and analysis of the model grass Brachypodium distachyon.</title>
        <authorList>
            <consortium name="International Brachypodium Initiative"/>
        </authorList>
    </citation>
    <scope>NUCLEOTIDE SEQUENCE [LARGE SCALE GENOMIC DNA]</scope>
    <source>
        <strain evidence="2 3">Bd21</strain>
    </source>
</reference>
<dbReference type="EMBL" id="CM000882">
    <property type="protein sequence ID" value="PNT69410.1"/>
    <property type="molecule type" value="Genomic_DNA"/>
</dbReference>
<keyword evidence="4" id="KW-1185">Reference proteome</keyword>
<evidence type="ECO:0000313" key="2">
    <source>
        <dbReference type="EMBL" id="PNT69410.1"/>
    </source>
</evidence>
<evidence type="ECO:0000256" key="1">
    <source>
        <dbReference type="SAM" id="MobiDB-lite"/>
    </source>
</evidence>
<evidence type="ECO:0000313" key="3">
    <source>
        <dbReference type="EnsemblPlants" id="PNT69410"/>
    </source>
</evidence>
<sequence length="174" mass="18966">MGAIGRPRGSSQRTDQGARARNLGRSAASGNGRPKGGQDIPGFGRTVQAVAASSTPSSFFTFALLTDEAKLAGEYEHRDLTPFTFCSCEFEEFDQASAMFSSGAYDSTRCVPSKGAHGNKVYRSWLVRQSLKTNNGTSRLIKNGKFIDCVPIFCRRSLGGSILCRKSSRRKHMR</sequence>
<gene>
    <name evidence="2" type="ORF">BRADI_3g54865v3</name>
</gene>